<organism evidence="2 3">
    <name type="scientific">Acidihalobacter aeolianus</name>
    <dbReference type="NCBI Taxonomy" id="2792603"/>
    <lineage>
        <taxon>Bacteria</taxon>
        <taxon>Pseudomonadati</taxon>
        <taxon>Pseudomonadota</taxon>
        <taxon>Gammaproteobacteria</taxon>
        <taxon>Chromatiales</taxon>
        <taxon>Ectothiorhodospiraceae</taxon>
        <taxon>Acidihalobacter</taxon>
    </lineage>
</organism>
<dbReference type="SUPFAM" id="SSF55298">
    <property type="entry name" value="YjgF-like"/>
    <property type="match status" value="1"/>
</dbReference>
<dbReference type="InterPro" id="IPR049368">
    <property type="entry name" value="FkbO_Hyg5-like_N"/>
</dbReference>
<keyword evidence="3" id="KW-1185">Reference proteome</keyword>
<protein>
    <recommendedName>
        <fullName evidence="1">Chorismatase FkbO/Hyg5-like N-terminal domain-containing protein</fullName>
    </recommendedName>
</protein>
<evidence type="ECO:0000313" key="3">
    <source>
        <dbReference type="Proteomes" id="UP000095342"/>
    </source>
</evidence>
<dbReference type="Proteomes" id="UP000095342">
    <property type="component" value="Chromosome"/>
</dbReference>
<dbReference type="AlphaFoldDB" id="A0A1D8K4F3"/>
<name>A0A1D8K4F3_9GAMM</name>
<accession>A0A1D8K4F3</accession>
<dbReference type="CDD" id="cd06153">
    <property type="entry name" value="YjgF_YER057c_UK114_like_5"/>
    <property type="match status" value="1"/>
</dbReference>
<evidence type="ECO:0000259" key="1">
    <source>
        <dbReference type="Pfam" id="PF21168"/>
    </source>
</evidence>
<dbReference type="Gene3D" id="3.30.1330.40">
    <property type="entry name" value="RutC-like"/>
    <property type="match status" value="1"/>
</dbReference>
<proteinExistence type="predicted"/>
<dbReference type="Pfam" id="PF21168">
    <property type="entry name" value="FkbO_Hyg5-like_N"/>
    <property type="match status" value="1"/>
</dbReference>
<dbReference type="KEGG" id="aaeo:BJI67_01110"/>
<evidence type="ECO:0000313" key="2">
    <source>
        <dbReference type="EMBL" id="AOV15851.1"/>
    </source>
</evidence>
<dbReference type="RefSeq" id="WP_070071451.1">
    <property type="nucleotide sequence ID" value="NZ_CP017448.1"/>
</dbReference>
<gene>
    <name evidence="2" type="ORF">BJI67_01110</name>
</gene>
<sequence>MNTAKVLAHSGPFGMGYVPRSRIAQFCDDPHTLALIDFAADGEAAGAAGFVSHLPQLDGPPVCEYWRSDEPVTRWQEGDFHLARTSEFMFARLSLPDTAAAERDAQVAYAALLRILREGEFPHLVRVWNYFPRINAEEDGRERYRSFCVGRAAALESLDAMDDARLPAASALGASGGGLQVYALAAREPGVQIENPRQVSAFRYPNDYGPRSPSFSRATLVRWRNGTHFYISGTASIVGHASVHQSLEAQLGETLANVEAVVAQAHRAEGLDISTPDALSLLKVYVRRASDAGTVRDWLRARLGSAVPMAVLQADVCRAELLVEIEGAYCGGAG</sequence>
<reference evidence="2 3" key="1">
    <citation type="submission" date="2016-09" db="EMBL/GenBank/DDBJ databases">
        <title>Acidihalobacter prosperus V6 (DSM14174).</title>
        <authorList>
            <person name="Khaleque H.N."/>
            <person name="Ramsay J.P."/>
            <person name="Murphy R.J.T."/>
            <person name="Kaksonen A.H."/>
            <person name="Boxall N.J."/>
            <person name="Watkin E.L.J."/>
        </authorList>
    </citation>
    <scope>NUCLEOTIDE SEQUENCE [LARGE SCALE GENOMIC DNA]</scope>
    <source>
        <strain evidence="2 3">V6</strain>
    </source>
</reference>
<dbReference type="EMBL" id="CP017448">
    <property type="protein sequence ID" value="AOV15851.1"/>
    <property type="molecule type" value="Genomic_DNA"/>
</dbReference>
<feature type="domain" description="Chorismatase FkbO/Hyg5-like N-terminal" evidence="1">
    <location>
        <begin position="64"/>
        <end position="185"/>
    </location>
</feature>
<dbReference type="InterPro" id="IPR035959">
    <property type="entry name" value="RutC-like_sf"/>
</dbReference>